<evidence type="ECO:0000256" key="1">
    <source>
        <dbReference type="SAM" id="Phobius"/>
    </source>
</evidence>
<organism evidence="2 3">
    <name type="scientific">Rhodococcus daqingensis</name>
    <dbReference type="NCBI Taxonomy" id="2479363"/>
    <lineage>
        <taxon>Bacteria</taxon>
        <taxon>Bacillati</taxon>
        <taxon>Actinomycetota</taxon>
        <taxon>Actinomycetes</taxon>
        <taxon>Mycobacteriales</taxon>
        <taxon>Nocardiaceae</taxon>
        <taxon>Rhodococcus</taxon>
    </lineage>
</organism>
<evidence type="ECO:0000313" key="2">
    <source>
        <dbReference type="EMBL" id="MFC7450653.1"/>
    </source>
</evidence>
<feature type="transmembrane region" description="Helical" evidence="1">
    <location>
        <begin position="12"/>
        <end position="32"/>
    </location>
</feature>
<name>A0ABW2S504_9NOCA</name>
<comment type="caution">
    <text evidence="2">The sequence shown here is derived from an EMBL/GenBank/DDBJ whole genome shotgun (WGS) entry which is preliminary data.</text>
</comment>
<sequence>MAVGTTVDDPAHRNLCVVYGVIAFVALIATWWNNIAYSPLRSA</sequence>
<evidence type="ECO:0000313" key="3">
    <source>
        <dbReference type="Proteomes" id="UP001596484"/>
    </source>
</evidence>
<keyword evidence="1" id="KW-1133">Transmembrane helix</keyword>
<protein>
    <submittedName>
        <fullName evidence="2">Uncharacterized protein</fullName>
    </submittedName>
</protein>
<keyword evidence="1" id="KW-0472">Membrane</keyword>
<gene>
    <name evidence="2" type="ORF">ACFQS9_22390</name>
</gene>
<dbReference type="RefSeq" id="WP_378408756.1">
    <property type="nucleotide sequence ID" value="NZ_JBHTCS010000028.1"/>
</dbReference>
<reference evidence="3" key="1">
    <citation type="journal article" date="2019" name="Int. J. Syst. Evol. Microbiol.">
        <title>The Global Catalogue of Microorganisms (GCM) 10K type strain sequencing project: providing services to taxonomists for standard genome sequencing and annotation.</title>
        <authorList>
            <consortium name="The Broad Institute Genomics Platform"/>
            <consortium name="The Broad Institute Genome Sequencing Center for Infectious Disease"/>
            <person name="Wu L."/>
            <person name="Ma J."/>
        </authorList>
    </citation>
    <scope>NUCLEOTIDE SEQUENCE [LARGE SCALE GENOMIC DNA]</scope>
    <source>
        <strain evidence="3">ICMP 19430</strain>
    </source>
</reference>
<dbReference type="EMBL" id="JBHTCS010000028">
    <property type="protein sequence ID" value="MFC7450653.1"/>
    <property type="molecule type" value="Genomic_DNA"/>
</dbReference>
<accession>A0ABW2S504</accession>
<keyword evidence="3" id="KW-1185">Reference proteome</keyword>
<proteinExistence type="predicted"/>
<keyword evidence="1" id="KW-0812">Transmembrane</keyword>
<dbReference type="Proteomes" id="UP001596484">
    <property type="component" value="Unassembled WGS sequence"/>
</dbReference>